<dbReference type="Proteomes" id="UP000291236">
    <property type="component" value="Chromosome"/>
</dbReference>
<keyword evidence="2" id="KW-1185">Reference proteome</keyword>
<dbReference type="OrthoDB" id="9810361at2"/>
<dbReference type="EMBL" id="AP019368">
    <property type="protein sequence ID" value="BBH51688.1"/>
    <property type="molecule type" value="Genomic_DNA"/>
</dbReference>
<sequence>MDYKTAITELIPYIDNTYNEYEVSSKNSLKQFLIDFPNENITCQKGCGACCHFPIIPATAGEAFVLLNKLLATGYNLNNLAEMLFKYKDQYFEFTKKNGKLPLIDSDQKAFLQEKLPCPFLLKKDDSIHSGSCGIFDYRPLICDFYNSIDSPKLCELKSEHRSVDSIALNGSIAQDKIRQYERNLFGRSTIGHLPLLLAALCTKEGLGSFLLEKKLSENELKEEYAQELNDFSLYYELLKSIDYTLTEKDFLAIEEAQSDLIEKLS</sequence>
<organism evidence="1 2">
    <name type="scientific">Fluviispira sanaruensis</name>
    <dbReference type="NCBI Taxonomy" id="2493639"/>
    <lineage>
        <taxon>Bacteria</taxon>
        <taxon>Pseudomonadati</taxon>
        <taxon>Bdellovibrionota</taxon>
        <taxon>Oligoflexia</taxon>
        <taxon>Silvanigrellales</taxon>
        <taxon>Silvanigrellaceae</taxon>
        <taxon>Fluviispira</taxon>
    </lineage>
</organism>
<evidence type="ECO:0008006" key="3">
    <source>
        <dbReference type="Google" id="ProtNLM"/>
    </source>
</evidence>
<dbReference type="InterPro" id="IPR005358">
    <property type="entry name" value="Puta_zinc/iron-chelating_dom"/>
</dbReference>
<accession>A0A4P2VHE2</accession>
<dbReference type="KEGG" id="sbf:JCM31447_01050"/>
<dbReference type="AlphaFoldDB" id="A0A4P2VHE2"/>
<gene>
    <name evidence="1" type="ORF">JCM31447_01050</name>
</gene>
<reference evidence="1 2" key="1">
    <citation type="submission" date="2018-12" db="EMBL/GenBank/DDBJ databases">
        <title>Rubrispira sanarue gen. nov., sp., nov., a member of the order Silvanigrellales, isolated from a brackish lake in Hamamatsu Japan.</title>
        <authorList>
            <person name="Maejima Y."/>
            <person name="Iino T."/>
            <person name="Muraguchi Y."/>
            <person name="Fukuda K."/>
            <person name="Nojiri H."/>
            <person name="Ohkuma M."/>
            <person name="Moriuchi R."/>
            <person name="Dohra H."/>
            <person name="Kimbara K."/>
            <person name="Shintani M."/>
        </authorList>
    </citation>
    <scope>NUCLEOTIDE SEQUENCE [LARGE SCALE GENOMIC DNA]</scope>
    <source>
        <strain evidence="1 2">RF1110005</strain>
    </source>
</reference>
<proteinExistence type="predicted"/>
<name>A0A4P2VHE2_FLUSA</name>
<evidence type="ECO:0000313" key="1">
    <source>
        <dbReference type="EMBL" id="BBH51688.1"/>
    </source>
</evidence>
<dbReference type="Pfam" id="PF03692">
    <property type="entry name" value="CxxCxxCC"/>
    <property type="match status" value="1"/>
</dbReference>
<evidence type="ECO:0000313" key="2">
    <source>
        <dbReference type="Proteomes" id="UP000291236"/>
    </source>
</evidence>
<dbReference type="RefSeq" id="WP_130605473.1">
    <property type="nucleotide sequence ID" value="NZ_AP019368.1"/>
</dbReference>
<protein>
    <recommendedName>
        <fullName evidence="3">YkgJ family cysteine cluster protein</fullName>
    </recommendedName>
</protein>